<evidence type="ECO:0000313" key="3">
    <source>
        <dbReference type="Proteomes" id="UP000037146"/>
    </source>
</evidence>
<keyword evidence="1" id="KW-0812">Transmembrane</keyword>
<gene>
    <name evidence="2" type="ORF">AC625_00255</name>
</gene>
<feature type="transmembrane region" description="Helical" evidence="1">
    <location>
        <begin position="115"/>
        <end position="139"/>
    </location>
</feature>
<dbReference type="NCBIfam" id="TIGR02893">
    <property type="entry name" value="spore_yabQ"/>
    <property type="match status" value="1"/>
</dbReference>
<feature type="transmembrane region" description="Helical" evidence="1">
    <location>
        <begin position="39"/>
        <end position="62"/>
    </location>
</feature>
<keyword evidence="1" id="KW-1133">Transmembrane helix</keyword>
<dbReference type="AlphaFoldDB" id="A0A0K9GNC0"/>
<keyword evidence="1" id="KW-0472">Membrane</keyword>
<reference evidence="3" key="1">
    <citation type="submission" date="2015-07" db="EMBL/GenBank/DDBJ databases">
        <title>Genome sequencing project for genomic taxonomy and phylogenomics of Bacillus-like bacteria.</title>
        <authorList>
            <person name="Liu B."/>
            <person name="Wang J."/>
            <person name="Zhu Y."/>
            <person name="Liu G."/>
            <person name="Chen Q."/>
            <person name="Chen Z."/>
            <person name="Lan J."/>
            <person name="Che J."/>
            <person name="Ge C."/>
            <person name="Shi H."/>
            <person name="Pan Z."/>
            <person name="Liu X."/>
        </authorList>
    </citation>
    <scope>NUCLEOTIDE SEQUENCE [LARGE SCALE GENOMIC DNA]</scope>
    <source>
        <strain evidence="3">FJAT-27997</strain>
    </source>
</reference>
<evidence type="ECO:0000313" key="2">
    <source>
        <dbReference type="EMBL" id="KMY48168.1"/>
    </source>
</evidence>
<protein>
    <submittedName>
        <fullName evidence="2">Spore coat protein</fullName>
    </submittedName>
</protein>
<comment type="caution">
    <text evidence="2">The sequence shown here is derived from an EMBL/GenBank/DDBJ whole genome shotgun (WGS) entry which is preliminary data.</text>
</comment>
<dbReference type="InterPro" id="IPR019074">
    <property type="entry name" value="YabQ"/>
</dbReference>
<organism evidence="2 3">
    <name type="scientific">Peribacillus loiseleuriae</name>
    <dbReference type="NCBI Taxonomy" id="1679170"/>
    <lineage>
        <taxon>Bacteria</taxon>
        <taxon>Bacillati</taxon>
        <taxon>Bacillota</taxon>
        <taxon>Bacilli</taxon>
        <taxon>Bacillales</taxon>
        <taxon>Bacillaceae</taxon>
        <taxon>Peribacillus</taxon>
    </lineage>
</organism>
<feature type="transmembrane region" description="Helical" evidence="1">
    <location>
        <begin position="68"/>
        <end position="86"/>
    </location>
</feature>
<dbReference type="RefSeq" id="WP_049679499.1">
    <property type="nucleotide sequence ID" value="NZ_LFZW01000001.1"/>
</dbReference>
<accession>A0A0K9GNC0</accession>
<feature type="transmembrane region" description="Helical" evidence="1">
    <location>
        <begin position="145"/>
        <end position="169"/>
    </location>
</feature>
<feature type="transmembrane region" description="Helical" evidence="1">
    <location>
        <begin position="6"/>
        <end position="27"/>
    </location>
</feature>
<proteinExistence type="predicted"/>
<sequence>MTLTIQFYTLLAMIGMGSCFGAALDTYNRFLKRTKRRAWFVFLNDFLFWVVQGLIIFYVLFLINEGEFRFYLFLALLCGFSAYQALLKKSYHKILEAFITSVIATAKFMRKSFQLLIYQPIKWLVTGIVFLIFGIGKVLFSIVKWIIRLIFITLKVILRPFFWIFLYFWNKLPNAVTKNVGKFYNEITGIFIKMKKFIKVIVVKWRSKKI</sequence>
<name>A0A0K9GNC0_9BACI</name>
<dbReference type="OrthoDB" id="1653819at2"/>
<keyword evidence="2" id="KW-0946">Virion</keyword>
<dbReference type="EMBL" id="LFZW01000001">
    <property type="protein sequence ID" value="KMY48168.1"/>
    <property type="molecule type" value="Genomic_DNA"/>
</dbReference>
<evidence type="ECO:0000256" key="1">
    <source>
        <dbReference type="SAM" id="Phobius"/>
    </source>
</evidence>
<dbReference type="Pfam" id="PF09578">
    <property type="entry name" value="Spore_YabQ"/>
    <property type="match status" value="1"/>
</dbReference>
<dbReference type="PATRIC" id="fig|1679170.3.peg.53"/>
<keyword evidence="2" id="KW-0167">Capsid protein</keyword>
<dbReference type="Proteomes" id="UP000037146">
    <property type="component" value="Unassembled WGS sequence"/>
</dbReference>
<keyword evidence="3" id="KW-1185">Reference proteome</keyword>
<dbReference type="STRING" id="1679170.AC625_00255"/>